<reference evidence="2" key="1">
    <citation type="journal article" date="2019" name="Int. J. Syst. Evol. Microbiol.">
        <title>The Global Catalogue of Microorganisms (GCM) 10K type strain sequencing project: providing services to taxonomists for standard genome sequencing and annotation.</title>
        <authorList>
            <consortium name="The Broad Institute Genomics Platform"/>
            <consortium name="The Broad Institute Genome Sequencing Center for Infectious Disease"/>
            <person name="Wu L."/>
            <person name="Ma J."/>
        </authorList>
    </citation>
    <scope>NUCLEOTIDE SEQUENCE [LARGE SCALE GENOMIC DNA]</scope>
    <source>
        <strain evidence="2">KCTC 52438</strain>
    </source>
</reference>
<protein>
    <recommendedName>
        <fullName evidence="3">Lipoprotein</fullName>
    </recommendedName>
</protein>
<evidence type="ECO:0000313" key="1">
    <source>
        <dbReference type="EMBL" id="MFC3152155.1"/>
    </source>
</evidence>
<sequence length="359" mass="41092">MLGNLFRFDYFKVLVFSFFTSFALFISGCSSMGGHSFDVESAVIPSGVKQVVAAHKGQILTPENRSTIKPDLDAGYQYRMLDVDKIGKEKIHFAHRLERVEGDDFYFSSVDVYGRNRFGDIKRYRHAQVSILQKNSSYISDQYNHCLFVVGECTYTDRNGKQTIKTDFRNGVWISDEPYGSQKRQLVYRVYKTDGLPLYKYTINPLTKVKEERRVTIESDYGRVFDVNKSRKDMPVSRSVCVNTESVKKVGFEIRLERTDGKALTKHSRFIGHLEEFVSSDPCLPRLSGSTIQQVKGNGWIFDKPNGEIIIDTINGGISAYTLAPFSMGNFDQWLLHTTERLNTYFNPKGLKAYIKVDK</sequence>
<accession>A0ABV7HIA4</accession>
<name>A0ABV7HIA4_9GAMM</name>
<evidence type="ECO:0000313" key="2">
    <source>
        <dbReference type="Proteomes" id="UP001595476"/>
    </source>
</evidence>
<proteinExistence type="predicted"/>
<organism evidence="1 2">
    <name type="scientific">Litoribrevibacter euphylliae</name>
    <dbReference type="NCBI Taxonomy" id="1834034"/>
    <lineage>
        <taxon>Bacteria</taxon>
        <taxon>Pseudomonadati</taxon>
        <taxon>Pseudomonadota</taxon>
        <taxon>Gammaproteobacteria</taxon>
        <taxon>Oceanospirillales</taxon>
        <taxon>Oceanospirillaceae</taxon>
        <taxon>Litoribrevibacter</taxon>
    </lineage>
</organism>
<dbReference type="PROSITE" id="PS51257">
    <property type="entry name" value="PROKAR_LIPOPROTEIN"/>
    <property type="match status" value="1"/>
</dbReference>
<evidence type="ECO:0008006" key="3">
    <source>
        <dbReference type="Google" id="ProtNLM"/>
    </source>
</evidence>
<keyword evidence="2" id="KW-1185">Reference proteome</keyword>
<dbReference type="RefSeq" id="WP_386722004.1">
    <property type="nucleotide sequence ID" value="NZ_JBHRSZ010000006.1"/>
</dbReference>
<gene>
    <name evidence="1" type="ORF">ACFOEK_14035</name>
</gene>
<comment type="caution">
    <text evidence="1">The sequence shown here is derived from an EMBL/GenBank/DDBJ whole genome shotgun (WGS) entry which is preliminary data.</text>
</comment>
<dbReference type="EMBL" id="JBHRSZ010000006">
    <property type="protein sequence ID" value="MFC3152155.1"/>
    <property type="molecule type" value="Genomic_DNA"/>
</dbReference>
<dbReference type="Proteomes" id="UP001595476">
    <property type="component" value="Unassembled WGS sequence"/>
</dbReference>